<evidence type="ECO:0000313" key="2">
    <source>
        <dbReference type="Proteomes" id="UP000251889"/>
    </source>
</evidence>
<sequence>MKQTVRNIEHEILHEVMNLMEKTGFESFTAVTTSETDSAPSMEATLVNIKSLSARYDKQDAVIQVRALMEKYNIQLDELVENISS</sequence>
<gene>
    <name evidence="1" type="ORF">DQQ10_16320</name>
</gene>
<reference evidence="1 2" key="1">
    <citation type="submission" date="2018-06" db="EMBL/GenBank/DDBJ databases">
        <title>Chryseolinea flavus sp. nov., a member of the phylum Bacteroidetes isolated from soil.</title>
        <authorList>
            <person name="Li Y."/>
            <person name="Wang J."/>
        </authorList>
    </citation>
    <scope>NUCLEOTIDE SEQUENCE [LARGE SCALE GENOMIC DNA]</scope>
    <source>
        <strain evidence="1 2">SDU1-6</strain>
    </source>
</reference>
<name>A0A364Y011_9BACT</name>
<proteinExistence type="predicted"/>
<organism evidence="1 2">
    <name type="scientific">Pseudochryseolinea flava</name>
    <dbReference type="NCBI Taxonomy" id="2059302"/>
    <lineage>
        <taxon>Bacteria</taxon>
        <taxon>Pseudomonadati</taxon>
        <taxon>Bacteroidota</taxon>
        <taxon>Cytophagia</taxon>
        <taxon>Cytophagales</taxon>
        <taxon>Fulvivirgaceae</taxon>
        <taxon>Pseudochryseolinea</taxon>
    </lineage>
</organism>
<dbReference type="EMBL" id="QMFY01000008">
    <property type="protein sequence ID" value="RAW00114.1"/>
    <property type="molecule type" value="Genomic_DNA"/>
</dbReference>
<dbReference type="AlphaFoldDB" id="A0A364Y011"/>
<comment type="caution">
    <text evidence="1">The sequence shown here is derived from an EMBL/GenBank/DDBJ whole genome shotgun (WGS) entry which is preliminary data.</text>
</comment>
<evidence type="ECO:0000313" key="1">
    <source>
        <dbReference type="EMBL" id="RAW00114.1"/>
    </source>
</evidence>
<dbReference type="Proteomes" id="UP000251889">
    <property type="component" value="Unassembled WGS sequence"/>
</dbReference>
<dbReference type="RefSeq" id="WP_112747952.1">
    <property type="nucleotide sequence ID" value="NZ_QMFY01000008.1"/>
</dbReference>
<protein>
    <submittedName>
        <fullName evidence="1">Uncharacterized protein</fullName>
    </submittedName>
</protein>
<accession>A0A364Y011</accession>
<keyword evidence="2" id="KW-1185">Reference proteome</keyword>